<reference evidence="2 3" key="1">
    <citation type="submission" date="2009-02" db="EMBL/GenBank/DDBJ databases">
        <title>Annotation of Streptomyces hygroscopicus strain ATCC 53653.</title>
        <authorList>
            <consortium name="The Broad Institute Genome Sequencing Platform"/>
            <consortium name="Broad Institute Microbial Sequencing Center"/>
            <person name="Fischbach M."/>
            <person name="Godfrey P."/>
            <person name="Ward D."/>
            <person name="Young S."/>
            <person name="Zeng Q."/>
            <person name="Koehrsen M."/>
            <person name="Alvarado L."/>
            <person name="Berlin A.M."/>
            <person name="Bochicchio J."/>
            <person name="Borenstein D."/>
            <person name="Chapman S.B."/>
            <person name="Chen Z."/>
            <person name="Engels R."/>
            <person name="Freedman E."/>
            <person name="Gellesch M."/>
            <person name="Goldberg J."/>
            <person name="Griggs A."/>
            <person name="Gujja S."/>
            <person name="Heilman E.R."/>
            <person name="Heiman D.I."/>
            <person name="Hepburn T.A."/>
            <person name="Howarth C."/>
            <person name="Jen D."/>
            <person name="Larson L."/>
            <person name="Lewis B."/>
            <person name="Mehta T."/>
            <person name="Park D."/>
            <person name="Pearson M."/>
            <person name="Richards J."/>
            <person name="Roberts A."/>
            <person name="Saif S."/>
            <person name="Shea T.D."/>
            <person name="Shenoy N."/>
            <person name="Sisk P."/>
            <person name="Stolte C."/>
            <person name="Sykes S.N."/>
            <person name="Thomson T."/>
            <person name="Walk T."/>
            <person name="White J."/>
            <person name="Yandava C."/>
            <person name="Straight P."/>
            <person name="Clardy J."/>
            <person name="Hung D."/>
            <person name="Kolter R."/>
            <person name="Mekalanos J."/>
            <person name="Walker S."/>
            <person name="Walsh C.T."/>
            <person name="Wieland-Brown L.C."/>
            <person name="Haas B."/>
            <person name="Nusbaum C."/>
            <person name="Birren B."/>
        </authorList>
    </citation>
    <scope>NUCLEOTIDE SEQUENCE [LARGE SCALE GENOMIC DNA]</scope>
    <source>
        <strain evidence="2 3">ATCC 53653</strain>
    </source>
</reference>
<protein>
    <submittedName>
        <fullName evidence="2">Uncharacterized protein</fullName>
    </submittedName>
</protein>
<sequence>MVRTRQSALCLSREEAPDGRPSGASDIYGGHQPGRDAGPIPGDRDSQPGGPALDELIAAFDEVNGPADPVAVADKQARLTAEPRPGAGAAV</sequence>
<accession>D9WD75</accession>
<dbReference type="Proteomes" id="UP000003963">
    <property type="component" value="Unassembled WGS sequence"/>
</dbReference>
<dbReference type="OrthoDB" id="4267235at2"/>
<proteinExistence type="predicted"/>
<gene>
    <name evidence="2" type="ORF">SSOG_04851</name>
</gene>
<organism evidence="2 3">
    <name type="scientific">Streptomyces himastatinicus ATCC 53653</name>
    <dbReference type="NCBI Taxonomy" id="457427"/>
    <lineage>
        <taxon>Bacteria</taxon>
        <taxon>Bacillati</taxon>
        <taxon>Actinomycetota</taxon>
        <taxon>Actinomycetes</taxon>
        <taxon>Kitasatosporales</taxon>
        <taxon>Streptomycetaceae</taxon>
        <taxon>Streptomyces</taxon>
        <taxon>Streptomyces violaceusniger group</taxon>
    </lineage>
</organism>
<evidence type="ECO:0000313" key="2">
    <source>
        <dbReference type="EMBL" id="EFL25137.1"/>
    </source>
</evidence>
<name>D9WD75_9ACTN</name>
<keyword evidence="3" id="KW-1185">Reference proteome</keyword>
<dbReference type="RefSeq" id="WP_009716941.1">
    <property type="nucleotide sequence ID" value="NZ_GG657754.1"/>
</dbReference>
<evidence type="ECO:0000313" key="3">
    <source>
        <dbReference type="Proteomes" id="UP000003963"/>
    </source>
</evidence>
<dbReference type="AlphaFoldDB" id="D9WD75"/>
<dbReference type="EMBL" id="GG657754">
    <property type="protein sequence ID" value="EFL25137.1"/>
    <property type="molecule type" value="Genomic_DNA"/>
</dbReference>
<feature type="region of interest" description="Disordered" evidence="1">
    <location>
        <begin position="1"/>
        <end position="52"/>
    </location>
</feature>
<dbReference type="HOGENOM" id="CLU_2425679_0_0_11"/>
<evidence type="ECO:0000256" key="1">
    <source>
        <dbReference type="SAM" id="MobiDB-lite"/>
    </source>
</evidence>